<dbReference type="PROSITE" id="PS01124">
    <property type="entry name" value="HTH_ARAC_FAMILY_2"/>
    <property type="match status" value="1"/>
</dbReference>
<feature type="domain" description="HTH araC/xylS-type" evidence="4">
    <location>
        <begin position="170"/>
        <end position="270"/>
    </location>
</feature>
<dbReference type="InterPro" id="IPR018060">
    <property type="entry name" value="HTH_AraC"/>
</dbReference>
<evidence type="ECO:0000256" key="3">
    <source>
        <dbReference type="ARBA" id="ARBA00023163"/>
    </source>
</evidence>
<evidence type="ECO:0000313" key="5">
    <source>
        <dbReference type="EMBL" id="RLP73941.1"/>
    </source>
</evidence>
<organism evidence="5 6">
    <name type="scientific">Mycetocola manganoxydans</name>
    <dbReference type="NCBI Taxonomy" id="699879"/>
    <lineage>
        <taxon>Bacteria</taxon>
        <taxon>Bacillati</taxon>
        <taxon>Actinomycetota</taxon>
        <taxon>Actinomycetes</taxon>
        <taxon>Micrococcales</taxon>
        <taxon>Microbacteriaceae</taxon>
        <taxon>Mycetocola</taxon>
    </lineage>
</organism>
<sequence length="285" mass="30969">MTDPLARHIGVSERSGVLEPHNLVRFSARWISPAADLSDVVDTYWSVEWRLPAGDAIEQRIVDYPAITLSVEEGDVPAPYVVTAVRPQAWSRVITGSGSVFAIRLRPAGLAVLSGLDARALAPERELTADLDERAFELLRKVSGAGERSREADARIREHLAERPLTGMQQLANRAVDALVASPRVRTGRAVAAELGTSERTLQRALGETLGRGPNEVARRIRLQEVVRRLSTTDADIVTVAADLGYTDQAHLTTEFRSVAGVTPGRYVRELRRSQANLAGVVGDG</sequence>
<gene>
    <name evidence="5" type="ORF">D9V29_01205</name>
</gene>
<dbReference type="PROSITE" id="PS00041">
    <property type="entry name" value="HTH_ARAC_FAMILY_1"/>
    <property type="match status" value="1"/>
</dbReference>
<dbReference type="Pfam" id="PF12833">
    <property type="entry name" value="HTH_18"/>
    <property type="match status" value="1"/>
</dbReference>
<dbReference type="SMART" id="SM00342">
    <property type="entry name" value="HTH_ARAC"/>
    <property type="match status" value="1"/>
</dbReference>
<keyword evidence="2" id="KW-0238">DNA-binding</keyword>
<dbReference type="PANTHER" id="PTHR46796">
    <property type="entry name" value="HTH-TYPE TRANSCRIPTIONAL ACTIVATOR RHAS-RELATED"/>
    <property type="match status" value="1"/>
</dbReference>
<evidence type="ECO:0000256" key="1">
    <source>
        <dbReference type="ARBA" id="ARBA00023015"/>
    </source>
</evidence>
<dbReference type="InterPro" id="IPR009057">
    <property type="entry name" value="Homeodomain-like_sf"/>
</dbReference>
<keyword evidence="6" id="KW-1185">Reference proteome</keyword>
<protein>
    <submittedName>
        <fullName evidence="5">AraC family transcriptional regulator</fullName>
    </submittedName>
</protein>
<dbReference type="PANTHER" id="PTHR46796:SF15">
    <property type="entry name" value="BLL1074 PROTEIN"/>
    <property type="match status" value="1"/>
</dbReference>
<dbReference type="EMBL" id="RCUV01000001">
    <property type="protein sequence ID" value="RLP73941.1"/>
    <property type="molecule type" value="Genomic_DNA"/>
</dbReference>
<dbReference type="AlphaFoldDB" id="A0A3L7A2W4"/>
<dbReference type="OrthoDB" id="2559672at2"/>
<dbReference type="SUPFAM" id="SSF46689">
    <property type="entry name" value="Homeodomain-like"/>
    <property type="match status" value="1"/>
</dbReference>
<dbReference type="RefSeq" id="WP_121671492.1">
    <property type="nucleotide sequence ID" value="NZ_BMXM01000002.1"/>
</dbReference>
<dbReference type="Gene3D" id="1.10.10.60">
    <property type="entry name" value="Homeodomain-like"/>
    <property type="match status" value="1"/>
</dbReference>
<accession>A0A3L7A2W4</accession>
<dbReference type="GO" id="GO:0003700">
    <property type="term" value="F:DNA-binding transcription factor activity"/>
    <property type="evidence" value="ECO:0007669"/>
    <property type="project" value="InterPro"/>
</dbReference>
<dbReference type="InterPro" id="IPR050204">
    <property type="entry name" value="AraC_XylS_family_regulators"/>
</dbReference>
<comment type="caution">
    <text evidence="5">The sequence shown here is derived from an EMBL/GenBank/DDBJ whole genome shotgun (WGS) entry which is preliminary data.</text>
</comment>
<evidence type="ECO:0000256" key="2">
    <source>
        <dbReference type="ARBA" id="ARBA00023125"/>
    </source>
</evidence>
<dbReference type="Pfam" id="PF20240">
    <property type="entry name" value="DUF6597"/>
    <property type="match status" value="1"/>
</dbReference>
<dbReference type="Proteomes" id="UP000270299">
    <property type="component" value="Unassembled WGS sequence"/>
</dbReference>
<evidence type="ECO:0000259" key="4">
    <source>
        <dbReference type="PROSITE" id="PS01124"/>
    </source>
</evidence>
<reference evidence="5 6" key="1">
    <citation type="submission" date="2018-10" db="EMBL/GenBank/DDBJ databases">
        <authorList>
            <person name="Li J."/>
        </authorList>
    </citation>
    <scope>NUCLEOTIDE SEQUENCE [LARGE SCALE GENOMIC DNA]</scope>
    <source>
        <strain evidence="5 6">CCTCC AB209002</strain>
    </source>
</reference>
<dbReference type="InterPro" id="IPR046532">
    <property type="entry name" value="DUF6597"/>
</dbReference>
<dbReference type="InterPro" id="IPR018062">
    <property type="entry name" value="HTH_AraC-typ_CS"/>
</dbReference>
<evidence type="ECO:0000313" key="6">
    <source>
        <dbReference type="Proteomes" id="UP000270299"/>
    </source>
</evidence>
<keyword evidence="3" id="KW-0804">Transcription</keyword>
<keyword evidence="1" id="KW-0805">Transcription regulation</keyword>
<proteinExistence type="predicted"/>
<name>A0A3L7A2W4_9MICO</name>
<dbReference type="GO" id="GO:0043565">
    <property type="term" value="F:sequence-specific DNA binding"/>
    <property type="evidence" value="ECO:0007669"/>
    <property type="project" value="InterPro"/>
</dbReference>